<accession>A0A0D9QPU0</accession>
<gene>
    <name evidence="2" type="ORF">AK88_01186</name>
</gene>
<dbReference type="InterPro" id="IPR044885">
    <property type="entry name" value="PRESA_N_sf"/>
</dbReference>
<evidence type="ECO:0000313" key="3">
    <source>
        <dbReference type="Proteomes" id="UP000054561"/>
    </source>
</evidence>
<organism evidence="2 3">
    <name type="scientific">Plasmodium fragile</name>
    <dbReference type="NCBI Taxonomy" id="5857"/>
    <lineage>
        <taxon>Eukaryota</taxon>
        <taxon>Sar</taxon>
        <taxon>Alveolata</taxon>
        <taxon>Apicomplexa</taxon>
        <taxon>Aconoidasida</taxon>
        <taxon>Haemosporida</taxon>
        <taxon>Plasmodiidae</taxon>
        <taxon>Plasmodium</taxon>
        <taxon>Plasmodium (Plasmodium)</taxon>
    </lineage>
</organism>
<sequence length="233" mass="27605">MRKNANSKSQGPVRYVMLLSFIFVILILLNPDCFVQSSTESELQLQTCARKLVELSLYTNEDLSRRLKNDNLINEPYVNGKLLPFGCQKKDLTKKLSRSNIENLSNNTGFLFADKKKAYIVFHYLHDYHRTKYDKMINHLWLDFTKLAEQIGMPAEERLKILMDCHSALMRDFDTLDEAYQNRFFSMAQNKLMLQVTFRIFLSKFMWSCDKLTRVNKRKWKKTLMNVIESYKP</sequence>
<dbReference type="OrthoDB" id="379811at2759"/>
<dbReference type="Pfam" id="PF09687">
    <property type="entry name" value="PRESAN"/>
    <property type="match status" value="1"/>
</dbReference>
<dbReference type="RefSeq" id="XP_012334245.1">
    <property type="nucleotide sequence ID" value="XM_012478822.1"/>
</dbReference>
<dbReference type="EMBL" id="KQ001654">
    <property type="protein sequence ID" value="KJP89100.1"/>
    <property type="molecule type" value="Genomic_DNA"/>
</dbReference>
<dbReference type="InterPro" id="IPR019111">
    <property type="entry name" value="PRESA_N"/>
</dbReference>
<evidence type="ECO:0000313" key="2">
    <source>
        <dbReference type="EMBL" id="KJP89100.1"/>
    </source>
</evidence>
<proteinExistence type="predicted"/>
<keyword evidence="3" id="KW-1185">Reference proteome</keyword>
<name>A0A0D9QPU0_PLAFR</name>
<dbReference type="OMA" id="LPFGCEE"/>
<dbReference type="Proteomes" id="UP000054561">
    <property type="component" value="Unassembled WGS sequence"/>
</dbReference>
<protein>
    <recommendedName>
        <fullName evidence="1">Plasmodium RESA N-terminal domain-containing protein</fullName>
    </recommendedName>
</protein>
<evidence type="ECO:0000259" key="1">
    <source>
        <dbReference type="Pfam" id="PF09687"/>
    </source>
</evidence>
<dbReference type="Gene3D" id="6.10.280.180">
    <property type="entry name" value="Plasmodium RESA, N-terminal helical domain"/>
    <property type="match status" value="1"/>
</dbReference>
<reference evidence="2 3" key="1">
    <citation type="submission" date="2014-03" db="EMBL/GenBank/DDBJ databases">
        <title>The Genome Sequence of Plasmodium fragile nilgiri.</title>
        <authorList>
            <consortium name="The Broad Institute Genomics Platform"/>
            <consortium name="The Broad Institute Genome Sequencing Center for Infectious Disease"/>
            <person name="Neafsey D."/>
            <person name="Duraisingh M."/>
            <person name="Young S.K."/>
            <person name="Zeng Q."/>
            <person name="Gargeya S."/>
            <person name="Abouelleil A."/>
            <person name="Alvarado L."/>
            <person name="Chapman S.B."/>
            <person name="Gainer-Dewar J."/>
            <person name="Goldberg J."/>
            <person name="Griggs A."/>
            <person name="Gujja S."/>
            <person name="Hansen M."/>
            <person name="Howarth C."/>
            <person name="Imamovic A."/>
            <person name="Larimer J."/>
            <person name="Pearson M."/>
            <person name="Poon T.W."/>
            <person name="Priest M."/>
            <person name="Roberts A."/>
            <person name="Saif S."/>
            <person name="Shea T."/>
            <person name="Sykes S."/>
            <person name="Wortman J."/>
            <person name="Nusbaum C."/>
            <person name="Birren B."/>
        </authorList>
    </citation>
    <scope>NUCLEOTIDE SEQUENCE [LARGE SCALE GENOMIC DNA]</scope>
    <source>
        <strain evidence="3">nilgiri</strain>
    </source>
</reference>
<feature type="domain" description="Plasmodium RESA N-terminal" evidence="1">
    <location>
        <begin position="96"/>
        <end position="220"/>
    </location>
</feature>
<dbReference type="AlphaFoldDB" id="A0A0D9QPU0"/>
<dbReference type="GeneID" id="24266500"/>
<dbReference type="VEuPathDB" id="PlasmoDB:AK88_01186"/>